<dbReference type="AlphaFoldDB" id="A0A0B7BYB2"/>
<gene>
    <name evidence="2" type="primary">ORF217251</name>
</gene>
<feature type="region of interest" description="Disordered" evidence="1">
    <location>
        <begin position="50"/>
        <end position="73"/>
    </location>
</feature>
<proteinExistence type="predicted"/>
<feature type="compositionally biased region" description="Acidic residues" evidence="1">
    <location>
        <begin position="50"/>
        <end position="62"/>
    </location>
</feature>
<feature type="compositionally biased region" description="Low complexity" evidence="1">
    <location>
        <begin position="63"/>
        <end position="73"/>
    </location>
</feature>
<feature type="non-terminal residue" evidence="2">
    <location>
        <position position="1"/>
    </location>
</feature>
<accession>A0A0B7BYB2</accession>
<evidence type="ECO:0000313" key="2">
    <source>
        <dbReference type="EMBL" id="CEK97917.1"/>
    </source>
</evidence>
<evidence type="ECO:0000256" key="1">
    <source>
        <dbReference type="SAM" id="MobiDB-lite"/>
    </source>
</evidence>
<sequence>LPPSCLNAWTPMKSWSLVKSHYQCNICSVTKQLETSAIITTLSQLSISDVPDDDINNSDVPDDNINNNPRVDK</sequence>
<organism evidence="2">
    <name type="scientific">Arion vulgaris</name>
    <dbReference type="NCBI Taxonomy" id="1028688"/>
    <lineage>
        <taxon>Eukaryota</taxon>
        <taxon>Metazoa</taxon>
        <taxon>Spiralia</taxon>
        <taxon>Lophotrochozoa</taxon>
        <taxon>Mollusca</taxon>
        <taxon>Gastropoda</taxon>
        <taxon>Heterobranchia</taxon>
        <taxon>Euthyneura</taxon>
        <taxon>Panpulmonata</taxon>
        <taxon>Eupulmonata</taxon>
        <taxon>Stylommatophora</taxon>
        <taxon>Helicina</taxon>
        <taxon>Arionoidea</taxon>
        <taxon>Arionidae</taxon>
        <taxon>Arion</taxon>
    </lineage>
</organism>
<dbReference type="EMBL" id="HACG01051046">
    <property type="protein sequence ID" value="CEK97917.1"/>
    <property type="molecule type" value="Transcribed_RNA"/>
</dbReference>
<name>A0A0B7BYB2_9EUPU</name>
<protein>
    <submittedName>
        <fullName evidence="2">Uncharacterized protein</fullName>
    </submittedName>
</protein>
<reference evidence="2" key="1">
    <citation type="submission" date="2014-12" db="EMBL/GenBank/DDBJ databases">
        <title>Insight into the proteome of Arion vulgaris.</title>
        <authorList>
            <person name="Aradska J."/>
            <person name="Bulat T."/>
            <person name="Smidak R."/>
            <person name="Sarate P."/>
            <person name="Gangsoo J."/>
            <person name="Sialana F."/>
            <person name="Bilban M."/>
            <person name="Lubec G."/>
        </authorList>
    </citation>
    <scope>NUCLEOTIDE SEQUENCE</scope>
    <source>
        <tissue evidence="2">Skin</tissue>
    </source>
</reference>